<keyword evidence="1" id="KW-0614">Plasmid</keyword>
<name>A0A7H0I5B0_9ACTN</name>
<evidence type="ECO:0000313" key="1">
    <source>
        <dbReference type="EMBL" id="QNP67976.1"/>
    </source>
</evidence>
<evidence type="ECO:0000313" key="2">
    <source>
        <dbReference type="Proteomes" id="UP000516230"/>
    </source>
</evidence>
<keyword evidence="2" id="KW-1185">Reference proteome</keyword>
<dbReference type="Proteomes" id="UP000516230">
    <property type="component" value="Plasmid unnamed3"/>
</dbReference>
<organism evidence="1 2">
    <name type="scientific">Streptomyces genisteinicus</name>
    <dbReference type="NCBI Taxonomy" id="2768068"/>
    <lineage>
        <taxon>Bacteria</taxon>
        <taxon>Bacillati</taxon>
        <taxon>Actinomycetota</taxon>
        <taxon>Actinomycetes</taxon>
        <taxon>Kitasatosporales</taxon>
        <taxon>Streptomycetaceae</taxon>
        <taxon>Streptomyces</taxon>
    </lineage>
</organism>
<reference evidence="1 2" key="1">
    <citation type="submission" date="2020-08" db="EMBL/GenBank/DDBJ databases">
        <title>A novel species.</title>
        <authorList>
            <person name="Gao J."/>
        </authorList>
    </citation>
    <scope>NUCLEOTIDE SEQUENCE [LARGE SCALE GENOMIC DNA]</scope>
    <source>
        <strain evidence="1 2">CRPJ-33</strain>
        <plasmid evidence="1 2">unnamed3</plasmid>
    </source>
</reference>
<dbReference type="EMBL" id="CP060827">
    <property type="protein sequence ID" value="QNP67976.1"/>
    <property type="molecule type" value="Genomic_DNA"/>
</dbReference>
<sequence>MTNKLIAAGKNRLQKAEDSRIDPAVPAELQVARESIGSAELNPFAGGRVLGADDVTGTPEEQLAFVTGRLVEIDSMGSRAEDFVTLNKGALLEVARDRELHVVAGESSFARWAAGVLDIEEKYVFELVADAARIRAVGALGPELSRHLTRASARKYMASVISDHGVELARTALERGVAEAAAQGKRRPTVAMLTQATQAVTAIEQVSAAPAIPTQGQGSEISDPPASGAGAPAVAAELGAIQRAVGAVQERAFRVLAPGAVRAAAASDPVSLVDALEALETELEKAGKRLTAARQSAAAALEAATIPKV</sequence>
<geneLocation type="plasmid" evidence="1 2">
    <name>unnamed3</name>
</geneLocation>
<dbReference type="AlphaFoldDB" id="A0A7H0I5B0"/>
<gene>
    <name evidence="1" type="ORF">IAG43_33980</name>
</gene>
<dbReference type="RefSeq" id="WP_187745019.1">
    <property type="nucleotide sequence ID" value="NZ_CP060827.1"/>
</dbReference>
<protein>
    <submittedName>
        <fullName evidence="1">Uncharacterized protein</fullName>
    </submittedName>
</protein>
<proteinExistence type="predicted"/>
<accession>A0A7H0I5B0</accession>
<dbReference type="KEGG" id="sgj:IAG43_33980"/>